<comment type="similarity">
    <text evidence="5">Belongs to the glutamate--cysteine ligase type 2 family. EgtA subfamily.</text>
</comment>
<dbReference type="UniPathway" id="UPA01014"/>
<evidence type="ECO:0000256" key="5">
    <source>
        <dbReference type="HAMAP-Rule" id="MF_02034"/>
    </source>
</evidence>
<accession>A0A1H5M319</accession>
<dbReference type="HAMAP" id="MF_02034">
    <property type="entry name" value="EgtA"/>
    <property type="match status" value="1"/>
</dbReference>
<keyword evidence="2 5" id="KW-0547">Nucleotide-binding</keyword>
<dbReference type="InterPro" id="IPR006336">
    <property type="entry name" value="GCS2"/>
</dbReference>
<evidence type="ECO:0000313" key="6">
    <source>
        <dbReference type="EMBL" id="SEE83682.1"/>
    </source>
</evidence>
<dbReference type="Proteomes" id="UP000183407">
    <property type="component" value="Unassembled WGS sequence"/>
</dbReference>
<dbReference type="RefSeq" id="WP_240320069.1">
    <property type="nucleotide sequence ID" value="NZ_FNTL01000005.1"/>
</dbReference>
<comment type="function">
    <text evidence="5">Catalyzes the synthesis of gamma-glutamylcysteine (gamma-GC). This compound is used as substrate for the biosynthesis of the low-molecular thiol compound ergothioneine.</text>
</comment>
<dbReference type="AlphaFoldDB" id="A0A1H5M319"/>
<comment type="catalytic activity">
    <reaction evidence="4 5">
        <text>L-cysteine + L-glutamate + ATP = gamma-L-glutamyl-L-cysteine + ADP + phosphate + H(+)</text>
        <dbReference type="Rhea" id="RHEA:13285"/>
        <dbReference type="ChEBI" id="CHEBI:15378"/>
        <dbReference type="ChEBI" id="CHEBI:29985"/>
        <dbReference type="ChEBI" id="CHEBI:30616"/>
        <dbReference type="ChEBI" id="CHEBI:35235"/>
        <dbReference type="ChEBI" id="CHEBI:43474"/>
        <dbReference type="ChEBI" id="CHEBI:58173"/>
        <dbReference type="ChEBI" id="CHEBI:456216"/>
        <dbReference type="EC" id="6.3.2.2"/>
    </reaction>
</comment>
<keyword evidence="1 5" id="KW-0436">Ligase</keyword>
<evidence type="ECO:0000256" key="4">
    <source>
        <dbReference type="ARBA" id="ARBA00048819"/>
    </source>
</evidence>
<name>A0A1H5M319_RHOJO</name>
<dbReference type="EC" id="6.3.2.2" evidence="5"/>
<gene>
    <name evidence="5" type="primary">egtA</name>
    <name evidence="6" type="ORF">SAMN04490220_8621</name>
</gene>
<evidence type="ECO:0000256" key="1">
    <source>
        <dbReference type="ARBA" id="ARBA00022598"/>
    </source>
</evidence>
<evidence type="ECO:0000313" key="7">
    <source>
        <dbReference type="Proteomes" id="UP000183407"/>
    </source>
</evidence>
<dbReference type="EMBL" id="FNTL01000005">
    <property type="protein sequence ID" value="SEE83682.1"/>
    <property type="molecule type" value="Genomic_DNA"/>
</dbReference>
<reference evidence="7" key="1">
    <citation type="submission" date="2016-10" db="EMBL/GenBank/DDBJ databases">
        <authorList>
            <person name="Varghese N."/>
        </authorList>
    </citation>
    <scope>NUCLEOTIDE SEQUENCE [LARGE SCALE GENOMIC DNA]</scope>
    <source>
        <strain evidence="7">DSM 44719</strain>
    </source>
</reference>
<dbReference type="SUPFAM" id="SSF55931">
    <property type="entry name" value="Glutamine synthetase/guanido kinase"/>
    <property type="match status" value="1"/>
</dbReference>
<sequence length="406" mass="44369">MTSSHPTLTIQRAYAVAREAFEPGGADLVGVEIEWPVHKRGSLSRPEPADFLPVMNRPLPNSSHITIEPGGQVELSGPPLESGPATLSAINEDAVILHHRLRAHGLIPTDLAVDDRRPPHRILDLPRYRAMESFYAHRGREGTWMMTNTASVQINISHHPDGRNLRWVLANKMGPVLVAAFANSPGIGPDGQRWQSVRQAIWNGIDPGRTAPVPVSDQPGTDWAQYALAADVFFIRGGDLGTSVPPGLTFADWMTTGHPAGWPTEDDLRYHLTTLFPPIRPRGWLEFRMIDALEPDCRSAAVLVASTAMEDRVAAELIDLLPDTQDLWVTAARDGLNDPVLRDAAQLLLGVVELHLRRHPTHSSAAGTVATYIDRYTKHGLAPAHVHGDIETDAFARLDAEVVAAP</sequence>
<dbReference type="Pfam" id="PF04107">
    <property type="entry name" value="GCS2"/>
    <property type="match status" value="1"/>
</dbReference>
<keyword evidence="3 5" id="KW-0067">ATP-binding</keyword>
<dbReference type="GO" id="GO:0052699">
    <property type="term" value="P:ergothioneine biosynthetic process"/>
    <property type="evidence" value="ECO:0007669"/>
    <property type="project" value="UniProtKB-UniRule"/>
</dbReference>
<comment type="pathway">
    <text evidence="5">Amino-acid biosynthesis; ergothioneine biosynthesis.</text>
</comment>
<dbReference type="PANTHER" id="PTHR34378:SF1">
    <property type="entry name" value="GLUTAMATE--CYSTEINE LIGASE, CHLOROPLASTIC"/>
    <property type="match status" value="1"/>
</dbReference>
<dbReference type="InterPro" id="IPR017809">
    <property type="entry name" value="EgtA_Actinobacteria"/>
</dbReference>
<protein>
    <recommendedName>
        <fullName evidence="5">Glutamate--cysteine ligase EgtA</fullName>
        <ecNumber evidence="5">6.3.2.2</ecNumber>
    </recommendedName>
    <alternativeName>
        <fullName evidence="5">Gamma-glutamylcysteine synthase</fullName>
        <shortName evidence="5">GCS</shortName>
        <shortName evidence="5">Gamma-ECS</shortName>
    </alternativeName>
</protein>
<dbReference type="InterPro" id="IPR035434">
    <property type="entry name" value="GCL_bact_plant"/>
</dbReference>
<proteinExistence type="inferred from homology"/>
<dbReference type="InterPro" id="IPR014746">
    <property type="entry name" value="Gln_synth/guanido_kin_cat_dom"/>
</dbReference>
<dbReference type="GO" id="GO:0006750">
    <property type="term" value="P:glutathione biosynthetic process"/>
    <property type="evidence" value="ECO:0007669"/>
    <property type="project" value="InterPro"/>
</dbReference>
<evidence type="ECO:0000256" key="2">
    <source>
        <dbReference type="ARBA" id="ARBA00022741"/>
    </source>
</evidence>
<evidence type="ECO:0000256" key="3">
    <source>
        <dbReference type="ARBA" id="ARBA00022840"/>
    </source>
</evidence>
<organism evidence="6 7">
    <name type="scientific">Rhodococcus jostii</name>
    <dbReference type="NCBI Taxonomy" id="132919"/>
    <lineage>
        <taxon>Bacteria</taxon>
        <taxon>Bacillati</taxon>
        <taxon>Actinomycetota</taxon>
        <taxon>Actinomycetes</taxon>
        <taxon>Mycobacteriales</taxon>
        <taxon>Nocardiaceae</taxon>
        <taxon>Rhodococcus</taxon>
    </lineage>
</organism>
<dbReference type="Gene3D" id="3.30.590.20">
    <property type="match status" value="1"/>
</dbReference>
<dbReference type="GO" id="GO:0005524">
    <property type="term" value="F:ATP binding"/>
    <property type="evidence" value="ECO:0007669"/>
    <property type="project" value="UniProtKB-UniRule"/>
</dbReference>
<dbReference type="PANTHER" id="PTHR34378">
    <property type="entry name" value="GLUTAMATE--CYSTEINE LIGASE, CHLOROPLASTIC"/>
    <property type="match status" value="1"/>
</dbReference>
<dbReference type="GO" id="GO:0004357">
    <property type="term" value="F:glutamate-cysteine ligase activity"/>
    <property type="evidence" value="ECO:0007669"/>
    <property type="project" value="UniProtKB-UniRule"/>
</dbReference>